<name>A0ABR2S0W6_9ROSI</name>
<protein>
    <submittedName>
        <fullName evidence="1">Uncharacterized protein</fullName>
    </submittedName>
</protein>
<organism evidence="1 2">
    <name type="scientific">Hibiscus sabdariffa</name>
    <name type="common">roselle</name>
    <dbReference type="NCBI Taxonomy" id="183260"/>
    <lineage>
        <taxon>Eukaryota</taxon>
        <taxon>Viridiplantae</taxon>
        <taxon>Streptophyta</taxon>
        <taxon>Embryophyta</taxon>
        <taxon>Tracheophyta</taxon>
        <taxon>Spermatophyta</taxon>
        <taxon>Magnoliopsida</taxon>
        <taxon>eudicotyledons</taxon>
        <taxon>Gunneridae</taxon>
        <taxon>Pentapetalae</taxon>
        <taxon>rosids</taxon>
        <taxon>malvids</taxon>
        <taxon>Malvales</taxon>
        <taxon>Malvaceae</taxon>
        <taxon>Malvoideae</taxon>
        <taxon>Hibiscus</taxon>
    </lineage>
</organism>
<evidence type="ECO:0000313" key="2">
    <source>
        <dbReference type="Proteomes" id="UP001396334"/>
    </source>
</evidence>
<proteinExistence type="predicted"/>
<keyword evidence="2" id="KW-1185">Reference proteome</keyword>
<comment type="caution">
    <text evidence="1">The sequence shown here is derived from an EMBL/GenBank/DDBJ whole genome shotgun (WGS) entry which is preliminary data.</text>
</comment>
<evidence type="ECO:0000313" key="1">
    <source>
        <dbReference type="EMBL" id="KAK9018837.1"/>
    </source>
</evidence>
<dbReference type="Proteomes" id="UP001396334">
    <property type="component" value="Unassembled WGS sequence"/>
</dbReference>
<reference evidence="1 2" key="1">
    <citation type="journal article" date="2024" name="G3 (Bethesda)">
        <title>Genome assembly of Hibiscus sabdariffa L. provides insights into metabolisms of medicinal natural products.</title>
        <authorList>
            <person name="Kim T."/>
        </authorList>
    </citation>
    <scope>NUCLEOTIDE SEQUENCE [LARGE SCALE GENOMIC DNA]</scope>
    <source>
        <strain evidence="1">TK-2024</strain>
        <tissue evidence="1">Old leaves</tissue>
    </source>
</reference>
<sequence length="212" mass="23782">MVMDPEELRITLLKGVEAILDKTCDKFLSDFRNDLKVSRERVNVQVSTMEDGFGEQKQQQQLVTSSIESKVFDKLSMTTNVDSVDFDDSISGLLEVPQNEGWDILNKGLLDLSPIQGIRLDSLMMMRGMSFTGTNVVTSEWVSNYKPCRFLVPSFDPGESNTTVNSGHDVINTGSDVQNLHSYTMLEIAEIIAKLSRLSLPRTRNIDTCAYM</sequence>
<accession>A0ABR2S0W6</accession>
<gene>
    <name evidence="1" type="ORF">V6N11_033883</name>
</gene>
<dbReference type="EMBL" id="JBBPBN010000018">
    <property type="protein sequence ID" value="KAK9018837.1"/>
    <property type="molecule type" value="Genomic_DNA"/>
</dbReference>